<gene>
    <name evidence="7" type="ORF">ABID08_004528</name>
</gene>
<evidence type="ECO:0000259" key="6">
    <source>
        <dbReference type="PROSITE" id="PS50893"/>
    </source>
</evidence>
<keyword evidence="3" id="KW-0813">Transport</keyword>
<dbReference type="EMBL" id="JBEPMY010000015">
    <property type="protein sequence ID" value="MET3757147.1"/>
    <property type="molecule type" value="Genomic_DNA"/>
</dbReference>
<evidence type="ECO:0000256" key="1">
    <source>
        <dbReference type="ARBA" id="ARBA00004417"/>
    </source>
</evidence>
<comment type="similarity">
    <text evidence="2">Belongs to the ABC transporter superfamily.</text>
</comment>
<keyword evidence="5 7" id="KW-0067">ATP-binding</keyword>
<organism evidence="7 8">
    <name type="scientific">Rhizobium binae</name>
    <dbReference type="NCBI Taxonomy" id="1138190"/>
    <lineage>
        <taxon>Bacteria</taxon>
        <taxon>Pseudomonadati</taxon>
        <taxon>Pseudomonadota</taxon>
        <taxon>Alphaproteobacteria</taxon>
        <taxon>Hyphomicrobiales</taxon>
        <taxon>Rhizobiaceae</taxon>
        <taxon>Rhizobium/Agrobacterium group</taxon>
        <taxon>Rhizobium</taxon>
    </lineage>
</organism>
<dbReference type="InterPro" id="IPR013563">
    <property type="entry name" value="Oligopep_ABC_C"/>
</dbReference>
<sequence>MSALLQVENLRVRFRTMGSWQALLSGTKEPFIDAVCGVSFAIRRGETLGLVGESGSGKSTVARSIIGLQPPFSGSIRFDGVELAGLDGVERRAYLRRMAMMFQDPIGSLSPRLTVRSLITEPFLIHGLTNRDADAEAARLLQMVGLPVEFSRRYPHQLSGGQARRVGIARALALNPDLIVADEPTAGLDVSVQGEVLNLLARLQDEMGLAILLITHNLNVVRHMTDRTAIMYLGQFVEVGSTERIFEQPRHPYTQALLSANPEPDPDAVTNRIELKGEVPSLLRRPSGCEFHTRCLYAQKLCSGVSPAVTQEGDDREHKFRCHFPLTRENALPWKSVSRLDSIHEARPPSNSLGVVGATKSKRTPG</sequence>
<proteinExistence type="inferred from homology"/>
<dbReference type="PANTHER" id="PTHR43776:SF7">
    <property type="entry name" value="D,D-DIPEPTIDE TRANSPORT ATP-BINDING PROTEIN DDPF-RELATED"/>
    <property type="match status" value="1"/>
</dbReference>
<reference evidence="7 8" key="1">
    <citation type="submission" date="2024-06" db="EMBL/GenBank/DDBJ databases">
        <title>Genomic Encyclopedia of Type Strains, Phase IV (KMG-IV): sequencing the most valuable type-strain genomes for metagenomic binning, comparative biology and taxonomic classification.</title>
        <authorList>
            <person name="Goeker M."/>
        </authorList>
    </citation>
    <scope>NUCLEOTIDE SEQUENCE [LARGE SCALE GENOMIC DNA]</scope>
    <source>
        <strain evidence="7 8">DSM 29288</strain>
    </source>
</reference>
<evidence type="ECO:0000256" key="4">
    <source>
        <dbReference type="ARBA" id="ARBA00022741"/>
    </source>
</evidence>
<dbReference type="SMART" id="SM00382">
    <property type="entry name" value="AAA"/>
    <property type="match status" value="1"/>
</dbReference>
<evidence type="ECO:0000256" key="5">
    <source>
        <dbReference type="ARBA" id="ARBA00022840"/>
    </source>
</evidence>
<comment type="caution">
    <text evidence="7">The sequence shown here is derived from an EMBL/GenBank/DDBJ whole genome shotgun (WGS) entry which is preliminary data.</text>
</comment>
<dbReference type="InterPro" id="IPR003593">
    <property type="entry name" value="AAA+_ATPase"/>
</dbReference>
<protein>
    <submittedName>
        <fullName evidence="7">Oligopeptide/dipeptide ABC transporter ATP-binding protein</fullName>
    </submittedName>
</protein>
<evidence type="ECO:0000256" key="3">
    <source>
        <dbReference type="ARBA" id="ARBA00022448"/>
    </source>
</evidence>
<comment type="subcellular location">
    <subcellularLocation>
        <location evidence="1">Cell inner membrane</location>
        <topology evidence="1">Peripheral membrane protein</topology>
    </subcellularLocation>
</comment>
<dbReference type="InterPro" id="IPR003439">
    <property type="entry name" value="ABC_transporter-like_ATP-bd"/>
</dbReference>
<dbReference type="PANTHER" id="PTHR43776">
    <property type="entry name" value="TRANSPORT ATP-BINDING PROTEIN"/>
    <property type="match status" value="1"/>
</dbReference>
<dbReference type="PROSITE" id="PS00211">
    <property type="entry name" value="ABC_TRANSPORTER_1"/>
    <property type="match status" value="1"/>
</dbReference>
<evidence type="ECO:0000256" key="2">
    <source>
        <dbReference type="ARBA" id="ARBA00005417"/>
    </source>
</evidence>
<feature type="domain" description="ABC transporter" evidence="6">
    <location>
        <begin position="5"/>
        <end position="258"/>
    </location>
</feature>
<dbReference type="Pfam" id="PF00005">
    <property type="entry name" value="ABC_tran"/>
    <property type="match status" value="1"/>
</dbReference>
<dbReference type="InterPro" id="IPR017871">
    <property type="entry name" value="ABC_transporter-like_CS"/>
</dbReference>
<dbReference type="RefSeq" id="WP_168297191.1">
    <property type="nucleotide sequence ID" value="NZ_CP071609.1"/>
</dbReference>
<dbReference type="Proteomes" id="UP001549077">
    <property type="component" value="Unassembled WGS sequence"/>
</dbReference>
<dbReference type="GeneID" id="91152694"/>
<dbReference type="CDD" id="cd03257">
    <property type="entry name" value="ABC_NikE_OppD_transporters"/>
    <property type="match status" value="1"/>
</dbReference>
<evidence type="ECO:0000313" key="8">
    <source>
        <dbReference type="Proteomes" id="UP001549077"/>
    </source>
</evidence>
<dbReference type="Pfam" id="PF08352">
    <property type="entry name" value="oligo_HPY"/>
    <property type="match status" value="1"/>
</dbReference>
<dbReference type="PROSITE" id="PS50893">
    <property type="entry name" value="ABC_TRANSPORTER_2"/>
    <property type="match status" value="1"/>
</dbReference>
<dbReference type="InterPro" id="IPR050319">
    <property type="entry name" value="ABC_transp_ATP-bind"/>
</dbReference>
<dbReference type="InterPro" id="IPR027417">
    <property type="entry name" value="P-loop_NTPase"/>
</dbReference>
<dbReference type="NCBIfam" id="TIGR01727">
    <property type="entry name" value="oligo_HPY"/>
    <property type="match status" value="1"/>
</dbReference>
<name>A0ABV2ML14_9HYPH</name>
<accession>A0ABV2ML14</accession>
<dbReference type="SUPFAM" id="SSF52540">
    <property type="entry name" value="P-loop containing nucleoside triphosphate hydrolases"/>
    <property type="match status" value="1"/>
</dbReference>
<dbReference type="GO" id="GO:0005524">
    <property type="term" value="F:ATP binding"/>
    <property type="evidence" value="ECO:0007669"/>
    <property type="project" value="UniProtKB-KW"/>
</dbReference>
<keyword evidence="4" id="KW-0547">Nucleotide-binding</keyword>
<keyword evidence="8" id="KW-1185">Reference proteome</keyword>
<evidence type="ECO:0000313" key="7">
    <source>
        <dbReference type="EMBL" id="MET3757147.1"/>
    </source>
</evidence>
<dbReference type="Gene3D" id="3.40.50.300">
    <property type="entry name" value="P-loop containing nucleotide triphosphate hydrolases"/>
    <property type="match status" value="1"/>
</dbReference>